<name>A0A1F5SF06_9BACT</name>
<sequence>MKKASRTKKYIITAAQGCYCENKDGNLEPFGGGRAKALPHENFIAGLETIAGERGAETIIQPIAGKNKRESFLHESLQERNDIFWGELKILNRNIQLRNIVVPAQNVDPTTGKKTLVSKYGSSLVFAHSKQRYLPVPVFNADLPRYIYTTGACTLPNYDVSNHRGDTAERTHVIGALIVEIVDESCYNVRNLRALKNGKFVDLGWEYDGDKAPRRIGVDSLVLGDTHWGDHDPETNRANYEMIKYFRPRRIFLHDFFNGSSVNHHQKDNYLEKIREYNRGRLFLDTELKEDRKELIRLSRAAGSKTQIFVVSSNHAQFLPTYINSDAWRKNNLWNADIGAYLFQKGITLAQEEKDIDDASYLIEEGMKRHGPIPANVQFLRLKDNMRRHGYQLASHGHKGSHGSRGGGAKAREITGGGKSITAHSHCMEIYGDTNIVGTSSQLNLPYTLGGGSAWIAANAVLYDNGIVQMIPIINGHWRLQGKYL</sequence>
<dbReference type="AlphaFoldDB" id="A0A1F5SF06"/>
<reference evidence="2 3" key="1">
    <citation type="journal article" date="2016" name="Nat. Commun.">
        <title>Thousands of microbial genomes shed light on interconnected biogeochemical processes in an aquifer system.</title>
        <authorList>
            <person name="Anantharaman K."/>
            <person name="Brown C.T."/>
            <person name="Hug L.A."/>
            <person name="Sharon I."/>
            <person name="Castelle C.J."/>
            <person name="Probst A.J."/>
            <person name="Thomas B.C."/>
            <person name="Singh A."/>
            <person name="Wilkins M.J."/>
            <person name="Karaoz U."/>
            <person name="Brodie E.L."/>
            <person name="Williams K.H."/>
            <person name="Hubbard S.S."/>
            <person name="Banfield J.F."/>
        </authorList>
    </citation>
    <scope>NUCLEOTIDE SEQUENCE [LARGE SCALE GENOMIC DNA]</scope>
</reference>
<dbReference type="Proteomes" id="UP000178367">
    <property type="component" value="Unassembled WGS sequence"/>
</dbReference>
<accession>A0A1F5SF06</accession>
<feature type="compositionally biased region" description="Basic residues" evidence="1">
    <location>
        <begin position="393"/>
        <end position="402"/>
    </location>
</feature>
<feature type="compositionally biased region" description="Gly residues" evidence="1">
    <location>
        <begin position="403"/>
        <end position="412"/>
    </location>
</feature>
<evidence type="ECO:0000313" key="2">
    <source>
        <dbReference type="EMBL" id="OGF25265.1"/>
    </source>
</evidence>
<comment type="caution">
    <text evidence="2">The sequence shown here is derived from an EMBL/GenBank/DDBJ whole genome shotgun (WGS) entry which is preliminary data.</text>
</comment>
<evidence type="ECO:0000256" key="1">
    <source>
        <dbReference type="SAM" id="MobiDB-lite"/>
    </source>
</evidence>
<protein>
    <submittedName>
        <fullName evidence="2">Uncharacterized protein</fullName>
    </submittedName>
</protein>
<organism evidence="2 3">
    <name type="scientific">Candidatus Falkowbacteria bacterium RIFOXYA2_FULL_47_19</name>
    <dbReference type="NCBI Taxonomy" id="1797994"/>
    <lineage>
        <taxon>Bacteria</taxon>
        <taxon>Candidatus Falkowiibacteriota</taxon>
    </lineage>
</organism>
<dbReference type="EMBL" id="MFGB01000022">
    <property type="protein sequence ID" value="OGF25265.1"/>
    <property type="molecule type" value="Genomic_DNA"/>
</dbReference>
<evidence type="ECO:0000313" key="3">
    <source>
        <dbReference type="Proteomes" id="UP000178367"/>
    </source>
</evidence>
<proteinExistence type="predicted"/>
<gene>
    <name evidence="2" type="ORF">A2227_07750</name>
</gene>
<feature type="region of interest" description="Disordered" evidence="1">
    <location>
        <begin position="393"/>
        <end position="412"/>
    </location>
</feature>